<comment type="caution">
    <text evidence="1">The sequence shown here is derived from an EMBL/GenBank/DDBJ whole genome shotgun (WGS) entry which is preliminary data.</text>
</comment>
<sequence>MIATLDNYYGAPWHTIPPKGDKGAHDEVDRLASASDAFELLMLALNRFMRSLKAQYACHVDRLSTLNYYLELLVCSGRGAFTRLQGKVELVAVEIEIENPVNEQLHALMEDATVRSIIGKVCLPPF</sequence>
<gene>
    <name evidence="1" type="ORF">BcabD6B2_15330</name>
</gene>
<organism evidence="1 2">
    <name type="scientific">Babesia caballi</name>
    <dbReference type="NCBI Taxonomy" id="5871"/>
    <lineage>
        <taxon>Eukaryota</taxon>
        <taxon>Sar</taxon>
        <taxon>Alveolata</taxon>
        <taxon>Apicomplexa</taxon>
        <taxon>Aconoidasida</taxon>
        <taxon>Piroplasmida</taxon>
        <taxon>Babesiidae</taxon>
        <taxon>Babesia</taxon>
    </lineage>
</organism>
<dbReference type="RefSeq" id="XP_067714167.1">
    <property type="nucleotide sequence ID" value="XM_067858066.1"/>
</dbReference>
<keyword evidence="2" id="KW-1185">Reference proteome</keyword>
<dbReference type="GeneID" id="94193579"/>
<accession>A0AAV4LPM0</accession>
<dbReference type="Proteomes" id="UP001497744">
    <property type="component" value="Unassembled WGS sequence"/>
</dbReference>
<evidence type="ECO:0000313" key="1">
    <source>
        <dbReference type="EMBL" id="GIX62098.1"/>
    </source>
</evidence>
<proteinExistence type="predicted"/>
<dbReference type="EMBL" id="BPLF01000001">
    <property type="protein sequence ID" value="GIX62098.1"/>
    <property type="molecule type" value="Genomic_DNA"/>
</dbReference>
<dbReference type="AlphaFoldDB" id="A0AAV4LPM0"/>
<name>A0AAV4LPM0_BABCB</name>
<reference evidence="1 2" key="1">
    <citation type="submission" date="2021-06" db="EMBL/GenBank/DDBJ databases">
        <title>Genome sequence of Babesia caballi.</title>
        <authorList>
            <person name="Yamagishi J."/>
            <person name="Kidaka T."/>
            <person name="Ochi A."/>
        </authorList>
    </citation>
    <scope>NUCLEOTIDE SEQUENCE [LARGE SCALE GENOMIC DNA]</scope>
    <source>
        <strain evidence="1">USDA-D6B2</strain>
    </source>
</reference>
<protein>
    <submittedName>
        <fullName evidence="1">SET and mynd domain containing, putative</fullName>
    </submittedName>
</protein>
<evidence type="ECO:0000313" key="2">
    <source>
        <dbReference type="Proteomes" id="UP001497744"/>
    </source>
</evidence>